<evidence type="ECO:0000256" key="4">
    <source>
        <dbReference type="ARBA" id="ARBA00006958"/>
    </source>
</evidence>
<evidence type="ECO:0000259" key="13">
    <source>
        <dbReference type="Pfam" id="PF13359"/>
    </source>
</evidence>
<keyword evidence="6" id="KW-0963">Cytoplasm</keyword>
<keyword evidence="8" id="KW-0479">Metal-binding</keyword>
<evidence type="ECO:0000256" key="6">
    <source>
        <dbReference type="ARBA" id="ARBA00022490"/>
    </source>
</evidence>
<dbReference type="InterPro" id="IPR026103">
    <property type="entry name" value="HARBI1_animal"/>
</dbReference>
<evidence type="ECO:0000256" key="9">
    <source>
        <dbReference type="ARBA" id="ARBA00022801"/>
    </source>
</evidence>
<comment type="caution">
    <text evidence="14">The sequence shown here is derived from an EMBL/GenBank/DDBJ whole genome shotgun (WGS) entry which is preliminary data.</text>
</comment>
<dbReference type="PANTHER" id="PTHR22930">
    <property type="match status" value="1"/>
</dbReference>
<dbReference type="GO" id="GO:0046872">
    <property type="term" value="F:metal ion binding"/>
    <property type="evidence" value="ECO:0007669"/>
    <property type="project" value="UniProtKB-KW"/>
</dbReference>
<proteinExistence type="inferred from homology"/>
<dbReference type="GO" id="GO:0004518">
    <property type="term" value="F:nuclease activity"/>
    <property type="evidence" value="ECO:0007669"/>
    <property type="project" value="UniProtKB-KW"/>
</dbReference>
<gene>
    <name evidence="14" type="ORF">PLXY2_LOCUS14920</name>
</gene>
<evidence type="ECO:0000256" key="12">
    <source>
        <dbReference type="ARBA" id="ARBA00045850"/>
    </source>
</evidence>
<keyword evidence="15" id="KW-1185">Reference proteome</keyword>
<evidence type="ECO:0000256" key="8">
    <source>
        <dbReference type="ARBA" id="ARBA00022723"/>
    </source>
</evidence>
<dbReference type="AlphaFoldDB" id="A0A8S4G6H3"/>
<protein>
    <recommendedName>
        <fullName evidence="5">Putative nuclease HARBI1</fullName>
    </recommendedName>
    <alternativeName>
        <fullName evidence="11">Harbinger transposase-derived nuclease</fullName>
    </alternativeName>
</protein>
<comment type="subcellular location">
    <subcellularLocation>
        <location evidence="3">Cytoplasm</location>
    </subcellularLocation>
    <subcellularLocation>
        <location evidence="2">Nucleus</location>
    </subcellularLocation>
</comment>
<evidence type="ECO:0000313" key="15">
    <source>
        <dbReference type="Proteomes" id="UP000653454"/>
    </source>
</evidence>
<evidence type="ECO:0000256" key="7">
    <source>
        <dbReference type="ARBA" id="ARBA00022722"/>
    </source>
</evidence>
<evidence type="ECO:0000256" key="11">
    <source>
        <dbReference type="ARBA" id="ARBA00030126"/>
    </source>
</evidence>
<comment type="similarity">
    <text evidence="4">Belongs to the HARBI1 family.</text>
</comment>
<dbReference type="GO" id="GO:0016787">
    <property type="term" value="F:hydrolase activity"/>
    <property type="evidence" value="ECO:0007669"/>
    <property type="project" value="UniProtKB-KW"/>
</dbReference>
<name>A0A8S4G6H3_PLUXY</name>
<keyword evidence="10" id="KW-0539">Nucleus</keyword>
<reference evidence="14" key="1">
    <citation type="submission" date="2020-11" db="EMBL/GenBank/DDBJ databases">
        <authorList>
            <person name="Whiteford S."/>
        </authorList>
    </citation>
    <scope>NUCLEOTIDE SEQUENCE</scope>
</reference>
<dbReference type="Pfam" id="PF13359">
    <property type="entry name" value="DDE_Tnp_4"/>
    <property type="match status" value="1"/>
</dbReference>
<dbReference type="EMBL" id="CAJHNJ030000153">
    <property type="protein sequence ID" value="CAG9136683.1"/>
    <property type="molecule type" value="Genomic_DNA"/>
</dbReference>
<sequence length="344" mass="39894">MEDNLIDFIDEVDIDNIDVLRDDNMIRVRVNPFEKYDDNNFKKKYRFSKAFATKILDLIKEDLPSDTRGSTIEPAIQVACALRYWARHQIQDDSGDMHGISQQSVSKIAKNVATALVTKAHTFINMPFTLKEQEETMREFRTLSNFPTVIGAIDCTHIKIKRVGGDMSEAYVNSKGYYSINVQVVCDSKLKIRDIVARWRGSAHDSRIFNESSLKERFERGEFVGRLLGDSGYACTEYLFTPCNNANNDKEEAYNKAHIKTRNTVERCFGLWKQRFRCLLRGMYMKLATAKTTIVALAMLHNIAIDMNEDIDIVRYVRQRIRRPVRRPTVRGAIIRQRFINQHF</sequence>
<evidence type="ECO:0000256" key="2">
    <source>
        <dbReference type="ARBA" id="ARBA00004123"/>
    </source>
</evidence>
<keyword evidence="9" id="KW-0378">Hydrolase</keyword>
<dbReference type="PANTHER" id="PTHR22930:SF289">
    <property type="entry name" value="DDE TNP4 DOMAIN-CONTAINING PROTEIN-RELATED"/>
    <property type="match status" value="1"/>
</dbReference>
<dbReference type="InterPro" id="IPR027806">
    <property type="entry name" value="HARBI1_dom"/>
</dbReference>
<accession>A0A8S4G6H3</accession>
<keyword evidence="7" id="KW-0540">Nuclease</keyword>
<dbReference type="Proteomes" id="UP000653454">
    <property type="component" value="Unassembled WGS sequence"/>
</dbReference>
<dbReference type="InterPro" id="IPR045249">
    <property type="entry name" value="HARBI1-like"/>
</dbReference>
<organism evidence="14 15">
    <name type="scientific">Plutella xylostella</name>
    <name type="common">Diamondback moth</name>
    <name type="synonym">Plutella maculipennis</name>
    <dbReference type="NCBI Taxonomy" id="51655"/>
    <lineage>
        <taxon>Eukaryota</taxon>
        <taxon>Metazoa</taxon>
        <taxon>Ecdysozoa</taxon>
        <taxon>Arthropoda</taxon>
        <taxon>Hexapoda</taxon>
        <taxon>Insecta</taxon>
        <taxon>Pterygota</taxon>
        <taxon>Neoptera</taxon>
        <taxon>Endopterygota</taxon>
        <taxon>Lepidoptera</taxon>
        <taxon>Glossata</taxon>
        <taxon>Ditrysia</taxon>
        <taxon>Yponomeutoidea</taxon>
        <taxon>Plutellidae</taxon>
        <taxon>Plutella</taxon>
    </lineage>
</organism>
<comment type="function">
    <text evidence="12">Transposase-derived protein that may have nuclease activity. Does not have transposase activity.</text>
</comment>
<dbReference type="PRINTS" id="PR02086">
    <property type="entry name" value="PUTNUCHARBI1"/>
</dbReference>
<feature type="domain" description="DDE Tnp4" evidence="13">
    <location>
        <begin position="153"/>
        <end position="302"/>
    </location>
</feature>
<comment type="cofactor">
    <cofactor evidence="1">
        <name>a divalent metal cation</name>
        <dbReference type="ChEBI" id="CHEBI:60240"/>
    </cofactor>
</comment>
<dbReference type="GO" id="GO:0005634">
    <property type="term" value="C:nucleus"/>
    <property type="evidence" value="ECO:0007669"/>
    <property type="project" value="UniProtKB-SubCell"/>
</dbReference>
<evidence type="ECO:0000256" key="5">
    <source>
        <dbReference type="ARBA" id="ARBA00015519"/>
    </source>
</evidence>
<evidence type="ECO:0000256" key="3">
    <source>
        <dbReference type="ARBA" id="ARBA00004496"/>
    </source>
</evidence>
<evidence type="ECO:0000313" key="14">
    <source>
        <dbReference type="EMBL" id="CAG9136683.1"/>
    </source>
</evidence>
<evidence type="ECO:0000256" key="10">
    <source>
        <dbReference type="ARBA" id="ARBA00023242"/>
    </source>
</evidence>
<evidence type="ECO:0000256" key="1">
    <source>
        <dbReference type="ARBA" id="ARBA00001968"/>
    </source>
</evidence>
<dbReference type="GO" id="GO:0005737">
    <property type="term" value="C:cytoplasm"/>
    <property type="evidence" value="ECO:0007669"/>
    <property type="project" value="UniProtKB-SubCell"/>
</dbReference>